<feature type="compositionally biased region" description="Low complexity" evidence="1">
    <location>
        <begin position="83"/>
        <end position="254"/>
    </location>
</feature>
<evidence type="ECO:0000256" key="3">
    <source>
        <dbReference type="SAM" id="SignalP"/>
    </source>
</evidence>
<feature type="chain" id="PRO_5042909489" evidence="3">
    <location>
        <begin position="27"/>
        <end position="726"/>
    </location>
</feature>
<protein>
    <submittedName>
        <fullName evidence="4">Uncharacterized protein</fullName>
    </submittedName>
</protein>
<keyword evidence="2" id="KW-1133">Transmembrane helix</keyword>
<keyword evidence="2" id="KW-0812">Transmembrane</keyword>
<feature type="transmembrane region" description="Helical" evidence="2">
    <location>
        <begin position="707"/>
        <end position="725"/>
    </location>
</feature>
<gene>
    <name evidence="4" type="ORF">LTR62_004547</name>
</gene>
<evidence type="ECO:0000256" key="1">
    <source>
        <dbReference type="SAM" id="MobiDB-lite"/>
    </source>
</evidence>
<organism evidence="4 5">
    <name type="scientific">Meristemomyces frigidus</name>
    <dbReference type="NCBI Taxonomy" id="1508187"/>
    <lineage>
        <taxon>Eukaryota</taxon>
        <taxon>Fungi</taxon>
        <taxon>Dikarya</taxon>
        <taxon>Ascomycota</taxon>
        <taxon>Pezizomycotina</taxon>
        <taxon>Dothideomycetes</taxon>
        <taxon>Dothideomycetidae</taxon>
        <taxon>Mycosphaerellales</taxon>
        <taxon>Teratosphaeriaceae</taxon>
        <taxon>Meristemomyces</taxon>
    </lineage>
</organism>
<evidence type="ECO:0000256" key="2">
    <source>
        <dbReference type="SAM" id="Phobius"/>
    </source>
</evidence>
<accession>A0AAN7THC0</accession>
<keyword evidence="2" id="KW-0472">Membrane</keyword>
<dbReference type="Proteomes" id="UP001310890">
    <property type="component" value="Unassembled WGS sequence"/>
</dbReference>
<reference evidence="4" key="1">
    <citation type="submission" date="2023-08" db="EMBL/GenBank/DDBJ databases">
        <title>Black Yeasts Isolated from many extreme environments.</title>
        <authorList>
            <person name="Coleine C."/>
            <person name="Stajich J.E."/>
            <person name="Selbmann L."/>
        </authorList>
    </citation>
    <scope>NUCLEOTIDE SEQUENCE</scope>
    <source>
        <strain evidence="4">CCFEE 5401</strain>
    </source>
</reference>
<name>A0AAN7THC0_9PEZI</name>
<evidence type="ECO:0000313" key="5">
    <source>
        <dbReference type="Proteomes" id="UP001310890"/>
    </source>
</evidence>
<proteinExistence type="predicted"/>
<sequence>MVASLGQLSLFAFVVLFACSNNGAFAQNSTVITALSTYPSTTAAPTTQITSDPATRDATSLSAPGSPLVPIDASTASSLDGVTPASSTPESAATTAASTPVTSTTASTDPTSTPTTAQVPAPTTTAETYASSAPTTPAATTTDAPVAASPSTTPAANSSPVVASTDPTLAAPSPTTTDAPATSAAAPSTVTTNVPSTTAAAPSPTTTDAPATSAAAPSTVTANVPSTTAAAPSTVTANEPDTTTPAASSDDTSAFTYAPGTTAIASSSPTDATSAFTYAPETTTTAIGSQAGQTTAFTYRPETTTAPIASQASQTTASTVVPPNTSVSFNVPLVPTSVSSISVDQPTSFTVYPSPVVASSETAVWPYTSASSNGGSTTIAAVVPAYTGGTTALGATSSPVAIPSASTEAAPTVPVPVVQSTAAVSVGSSAVPIVALPASSAPSQSSSAAPAFVIGSQTASLGQTLTVDNTPVVVQTSAGQTQVFAGASAIPTALSFAPASSAAPVGPTMSNGMLIIPTSLGFAPPDASTTAEWSGSNTAVPSAFSFSPMAGASTTHHKGVLTITGSPTTMTIGLETISRASNGAYMLGTATLTPGQTLTTISGTQTAKVALTVGPNGMTSLVVVDASTTGTVALPAITSASKSASSQAVVVNGHTYYVGGDGMSLNAQATTMATSAGSGGVTLGAQSASGTKKPAGSLQGNGAGMRAVGFLAGGAVAGVLGLAVVM</sequence>
<dbReference type="EMBL" id="JAVRRL010000034">
    <property type="protein sequence ID" value="KAK5112013.1"/>
    <property type="molecule type" value="Genomic_DNA"/>
</dbReference>
<keyword evidence="3" id="KW-0732">Signal</keyword>
<feature type="compositionally biased region" description="Polar residues" evidence="1">
    <location>
        <begin position="48"/>
        <end position="63"/>
    </location>
</feature>
<evidence type="ECO:0000313" key="4">
    <source>
        <dbReference type="EMBL" id="KAK5112013.1"/>
    </source>
</evidence>
<feature type="signal peptide" evidence="3">
    <location>
        <begin position="1"/>
        <end position="26"/>
    </location>
</feature>
<feature type="region of interest" description="Disordered" evidence="1">
    <location>
        <begin position="42"/>
        <end position="254"/>
    </location>
</feature>
<comment type="caution">
    <text evidence="4">The sequence shown here is derived from an EMBL/GenBank/DDBJ whole genome shotgun (WGS) entry which is preliminary data.</text>
</comment>
<dbReference type="AlphaFoldDB" id="A0AAN7THC0"/>